<proteinExistence type="predicted"/>
<evidence type="ECO:0000256" key="1">
    <source>
        <dbReference type="SAM" id="MobiDB-lite"/>
    </source>
</evidence>
<feature type="region of interest" description="Disordered" evidence="1">
    <location>
        <begin position="1"/>
        <end position="24"/>
    </location>
</feature>
<protein>
    <submittedName>
        <fullName evidence="3">Uncharacterized protein</fullName>
    </submittedName>
</protein>
<organism evidence="2 3">
    <name type="scientific">Drosophila kikkawai</name>
    <name type="common">Fruit fly</name>
    <dbReference type="NCBI Taxonomy" id="30033"/>
    <lineage>
        <taxon>Eukaryota</taxon>
        <taxon>Metazoa</taxon>
        <taxon>Ecdysozoa</taxon>
        <taxon>Arthropoda</taxon>
        <taxon>Hexapoda</taxon>
        <taxon>Insecta</taxon>
        <taxon>Pterygota</taxon>
        <taxon>Neoptera</taxon>
        <taxon>Endopterygota</taxon>
        <taxon>Diptera</taxon>
        <taxon>Brachycera</taxon>
        <taxon>Muscomorpha</taxon>
        <taxon>Ephydroidea</taxon>
        <taxon>Drosophilidae</taxon>
        <taxon>Drosophila</taxon>
        <taxon>Sophophora</taxon>
    </lineage>
</organism>
<gene>
    <name evidence="3" type="primary">LOC138929023</name>
</gene>
<name>A0ABM4GLM7_DROKI</name>
<reference evidence="2" key="1">
    <citation type="submission" date="2025-05" db="UniProtKB">
        <authorList>
            <consortium name="RefSeq"/>
        </authorList>
    </citation>
    <scope>NUCLEOTIDE SEQUENCE [LARGE SCALE GENOMIC DNA]</scope>
    <source>
        <strain evidence="2">14028-0561.14</strain>
    </source>
</reference>
<reference evidence="3" key="2">
    <citation type="submission" date="2025-08" db="UniProtKB">
        <authorList>
            <consortium name="RefSeq"/>
        </authorList>
    </citation>
    <scope>IDENTIFICATION</scope>
    <source>
        <strain evidence="3">14028-0561.14</strain>
        <tissue evidence="3">Whole fly</tissue>
    </source>
</reference>
<evidence type="ECO:0000313" key="3">
    <source>
        <dbReference type="RefSeq" id="XP_070143616.1"/>
    </source>
</evidence>
<evidence type="ECO:0000313" key="2">
    <source>
        <dbReference type="Proteomes" id="UP001652661"/>
    </source>
</evidence>
<sequence>MKDTAHAHGAPGWRPGTRRMAKSDDGTGGLSFSCWVNVYVAFRCLLHSPNWESSHCYINKQTLQRDSKQIHIRQWTSRAVCCSFRFCSLALRHVRPQPRPLLCRPAPLGAPDSPHRHQEQ</sequence>
<dbReference type="GeneID" id="138929023"/>
<feature type="region of interest" description="Disordered" evidence="1">
    <location>
        <begin position="99"/>
        <end position="120"/>
    </location>
</feature>
<dbReference type="Proteomes" id="UP001652661">
    <property type="component" value="Chromosome 2L"/>
</dbReference>
<dbReference type="RefSeq" id="XP_070143616.1">
    <property type="nucleotide sequence ID" value="XM_070287515.1"/>
</dbReference>
<keyword evidence="2" id="KW-1185">Reference proteome</keyword>
<accession>A0ABM4GLM7</accession>